<dbReference type="PANTHER" id="PTHR10670">
    <property type="entry name" value="DNA POLYMERASE EPSILON CATALYTIC SUBUNIT A"/>
    <property type="match status" value="1"/>
</dbReference>
<dbReference type="GO" id="GO:0008270">
    <property type="term" value="F:zinc ion binding"/>
    <property type="evidence" value="ECO:0007669"/>
    <property type="project" value="UniProtKB-KW"/>
</dbReference>
<dbReference type="InterPro" id="IPR054475">
    <property type="entry name" value="Znf-DPOE"/>
</dbReference>
<comment type="similarity">
    <text evidence="3 17">Belongs to the DNA polymerase type-B family.</text>
</comment>
<evidence type="ECO:0000256" key="11">
    <source>
        <dbReference type="ARBA" id="ARBA00022932"/>
    </source>
</evidence>
<dbReference type="InterPro" id="IPR042087">
    <property type="entry name" value="DNA_pol_B_thumb"/>
</dbReference>
<dbReference type="GO" id="GO:0006287">
    <property type="term" value="P:base-excision repair, gap-filling"/>
    <property type="evidence" value="ECO:0007669"/>
    <property type="project" value="TreeGrafter"/>
</dbReference>
<keyword evidence="13 17" id="KW-0411">Iron-sulfur</keyword>
<keyword evidence="14 17" id="KW-0238">DNA-binding</keyword>
<evidence type="ECO:0000259" key="19">
    <source>
        <dbReference type="SMART" id="SM01159"/>
    </source>
</evidence>
<evidence type="ECO:0000256" key="16">
    <source>
        <dbReference type="ARBA" id="ARBA00049244"/>
    </source>
</evidence>
<dbReference type="Gene3D" id="1.10.132.60">
    <property type="entry name" value="DNA polymerase family B, C-terminal domain"/>
    <property type="match status" value="1"/>
</dbReference>
<evidence type="ECO:0000256" key="13">
    <source>
        <dbReference type="ARBA" id="ARBA00023014"/>
    </source>
</evidence>
<evidence type="ECO:0000313" key="21">
    <source>
        <dbReference type="Proteomes" id="UP001151582"/>
    </source>
</evidence>
<dbReference type="EMBL" id="JANBQB010000016">
    <property type="protein sequence ID" value="KAJ1984544.1"/>
    <property type="molecule type" value="Genomic_DNA"/>
</dbReference>
<dbReference type="FunFam" id="1.10.287.690:FF:000005">
    <property type="entry name" value="DNA polymerase epsilon catalytic subunit"/>
    <property type="match status" value="1"/>
</dbReference>
<dbReference type="FunFam" id="1.10.132.60:FF:000002">
    <property type="entry name" value="DNA polymerase epsilon catalytic subunit"/>
    <property type="match status" value="1"/>
</dbReference>
<evidence type="ECO:0000256" key="8">
    <source>
        <dbReference type="ARBA" id="ARBA00022723"/>
    </source>
</evidence>
<dbReference type="GO" id="GO:0000166">
    <property type="term" value="F:nucleotide binding"/>
    <property type="evidence" value="ECO:0007669"/>
    <property type="project" value="InterPro"/>
</dbReference>
<name>A0A9W8BBI9_9FUNG</name>
<evidence type="ECO:0000256" key="12">
    <source>
        <dbReference type="ARBA" id="ARBA00023004"/>
    </source>
</evidence>
<keyword evidence="10 17" id="KW-0862">Zinc</keyword>
<gene>
    <name evidence="20" type="primary">POL2</name>
    <name evidence="20" type="ORF">H4R34_000579</name>
</gene>
<dbReference type="InterPro" id="IPR023211">
    <property type="entry name" value="DNA_pol_palm_dom_sf"/>
</dbReference>
<feature type="compositionally biased region" description="Polar residues" evidence="18">
    <location>
        <begin position="2098"/>
        <end position="2112"/>
    </location>
</feature>
<keyword evidence="8 17" id="KW-0479">Metal-binding</keyword>
<dbReference type="Gene3D" id="3.90.1600.10">
    <property type="entry name" value="Palm domain of DNA polymerase"/>
    <property type="match status" value="1"/>
</dbReference>
<dbReference type="InterPro" id="IPR055191">
    <property type="entry name" value="POL2_thumb"/>
</dbReference>
<accession>A0A9W8BBI9</accession>
<dbReference type="PANTHER" id="PTHR10670:SF0">
    <property type="entry name" value="DNA POLYMERASE EPSILON CATALYTIC SUBUNIT A"/>
    <property type="match status" value="1"/>
</dbReference>
<dbReference type="OrthoDB" id="10060449at2759"/>
<dbReference type="FunFam" id="3.90.1600.10:FF:000006">
    <property type="entry name" value="DNA polymerase epsilon catalytic subunit"/>
    <property type="match status" value="1"/>
</dbReference>
<evidence type="ECO:0000256" key="18">
    <source>
        <dbReference type="SAM" id="MobiDB-lite"/>
    </source>
</evidence>
<keyword evidence="6 17" id="KW-0548">Nucleotidyltransferase</keyword>
<dbReference type="Pfam" id="PF22912">
    <property type="entry name" value="zf-DPOE"/>
    <property type="match status" value="1"/>
</dbReference>
<evidence type="ECO:0000256" key="1">
    <source>
        <dbReference type="ARBA" id="ARBA00001966"/>
    </source>
</evidence>
<dbReference type="Gene3D" id="1.10.287.690">
    <property type="entry name" value="Helix hairpin bin"/>
    <property type="match status" value="1"/>
</dbReference>
<dbReference type="SUPFAM" id="SSF53098">
    <property type="entry name" value="Ribonuclease H-like"/>
    <property type="match status" value="1"/>
</dbReference>
<comment type="caution">
    <text evidence="20">The sequence shown here is derived from an EMBL/GenBank/DDBJ whole genome shotgun (WGS) entry which is preliminary data.</text>
</comment>
<comment type="catalytic activity">
    <reaction evidence="16 17">
        <text>DNA(n) + a 2'-deoxyribonucleoside 5'-triphosphate = DNA(n+1) + diphosphate</text>
        <dbReference type="Rhea" id="RHEA:22508"/>
        <dbReference type="Rhea" id="RHEA-COMP:17339"/>
        <dbReference type="Rhea" id="RHEA-COMP:17340"/>
        <dbReference type="ChEBI" id="CHEBI:33019"/>
        <dbReference type="ChEBI" id="CHEBI:61560"/>
        <dbReference type="ChEBI" id="CHEBI:173112"/>
        <dbReference type="EC" id="2.7.7.7"/>
    </reaction>
</comment>
<evidence type="ECO:0000256" key="14">
    <source>
        <dbReference type="ARBA" id="ARBA00023125"/>
    </source>
</evidence>
<proteinExistence type="inferred from homology"/>
<keyword evidence="15 17" id="KW-0539">Nucleus</keyword>
<dbReference type="FunFam" id="3.30.420.10:FF:000010">
    <property type="entry name" value="DNA polymerase epsilon catalytic subunit"/>
    <property type="match status" value="1"/>
</dbReference>
<dbReference type="InterPro" id="IPR013697">
    <property type="entry name" value="DNA_pol_e_suA_C"/>
</dbReference>
<dbReference type="GO" id="GO:0051539">
    <property type="term" value="F:4 iron, 4 sulfur cluster binding"/>
    <property type="evidence" value="ECO:0007669"/>
    <property type="project" value="UniProtKB-KW"/>
</dbReference>
<keyword evidence="21" id="KW-1185">Reference proteome</keyword>
<dbReference type="InterPro" id="IPR043502">
    <property type="entry name" value="DNA/RNA_pol_sf"/>
</dbReference>
<feature type="compositionally biased region" description="Basic and acidic residues" evidence="18">
    <location>
        <begin position="2118"/>
        <end position="2127"/>
    </location>
</feature>
<keyword evidence="11 17" id="KW-0239">DNA-directed DNA polymerase</keyword>
<dbReference type="GO" id="GO:0008310">
    <property type="term" value="F:single-stranded DNA 3'-5' DNA exonuclease activity"/>
    <property type="evidence" value="ECO:0007669"/>
    <property type="project" value="TreeGrafter"/>
</dbReference>
<keyword evidence="9 17" id="KW-0863">Zinc-finger</keyword>
<dbReference type="GO" id="GO:0045004">
    <property type="term" value="P:DNA replication proofreading"/>
    <property type="evidence" value="ECO:0007669"/>
    <property type="project" value="TreeGrafter"/>
</dbReference>
<organism evidence="20 21">
    <name type="scientific">Dimargaris verticillata</name>
    <dbReference type="NCBI Taxonomy" id="2761393"/>
    <lineage>
        <taxon>Eukaryota</taxon>
        <taxon>Fungi</taxon>
        <taxon>Fungi incertae sedis</taxon>
        <taxon>Zoopagomycota</taxon>
        <taxon>Kickxellomycotina</taxon>
        <taxon>Dimargaritomycetes</taxon>
        <taxon>Dimargaritales</taxon>
        <taxon>Dimargaritaceae</taxon>
        <taxon>Dimargaris</taxon>
    </lineage>
</organism>
<comment type="function">
    <text evidence="17">DNA polymerase II participates in chromosomal DNA replication.</text>
</comment>
<comment type="subcellular location">
    <subcellularLocation>
        <location evidence="2 17">Nucleus</location>
    </subcellularLocation>
</comment>
<dbReference type="InterPro" id="IPR029703">
    <property type="entry name" value="POL2"/>
</dbReference>
<dbReference type="CDD" id="cd05779">
    <property type="entry name" value="DNA_polB_epsilon_exo"/>
    <property type="match status" value="1"/>
</dbReference>
<dbReference type="GO" id="GO:0000278">
    <property type="term" value="P:mitotic cell cycle"/>
    <property type="evidence" value="ECO:0007669"/>
    <property type="project" value="TreeGrafter"/>
</dbReference>
<dbReference type="Gene3D" id="3.30.420.10">
    <property type="entry name" value="Ribonuclease H-like superfamily/Ribonuclease H"/>
    <property type="match status" value="1"/>
</dbReference>
<evidence type="ECO:0000313" key="20">
    <source>
        <dbReference type="EMBL" id="KAJ1984544.1"/>
    </source>
</evidence>
<dbReference type="CDD" id="cd05535">
    <property type="entry name" value="POLBc_epsilon"/>
    <property type="match status" value="1"/>
</dbReference>
<dbReference type="Gene3D" id="3.30.342.10">
    <property type="entry name" value="DNA Polymerase, chain B, domain 1"/>
    <property type="match status" value="1"/>
</dbReference>
<reference evidence="20" key="1">
    <citation type="submission" date="2022-07" db="EMBL/GenBank/DDBJ databases">
        <title>Phylogenomic reconstructions and comparative analyses of Kickxellomycotina fungi.</title>
        <authorList>
            <person name="Reynolds N.K."/>
            <person name="Stajich J.E."/>
            <person name="Barry K."/>
            <person name="Grigoriev I.V."/>
            <person name="Crous P."/>
            <person name="Smith M.E."/>
        </authorList>
    </citation>
    <scope>NUCLEOTIDE SEQUENCE</scope>
    <source>
        <strain evidence="20">RSA 567</strain>
    </source>
</reference>
<dbReference type="GO" id="GO:0003887">
    <property type="term" value="F:DNA-directed DNA polymerase activity"/>
    <property type="evidence" value="ECO:0007669"/>
    <property type="project" value="UniProtKB-KW"/>
</dbReference>
<evidence type="ECO:0000256" key="9">
    <source>
        <dbReference type="ARBA" id="ARBA00022771"/>
    </source>
</evidence>
<feature type="region of interest" description="Disordered" evidence="18">
    <location>
        <begin position="1166"/>
        <end position="1191"/>
    </location>
</feature>
<dbReference type="GO" id="GO:0008622">
    <property type="term" value="C:epsilon DNA polymerase complex"/>
    <property type="evidence" value="ECO:0007669"/>
    <property type="project" value="InterPro"/>
</dbReference>
<protein>
    <recommendedName>
        <fullName evidence="17">DNA polymerase epsilon catalytic subunit</fullName>
        <ecNumber evidence="17">2.7.7.7</ecNumber>
    </recommendedName>
</protein>
<sequence length="2394" mass="269764">MSEPVDVDKQNALDARLGFPRYQEGPPKLGWLVNMHPTTVSGSDKETTRAAVDYYFLEEDGGSFKCTLLYEPYFYVVCKPGTEHDVEEYLRRKFERQLLNVYKRQLQDLRQPNHLADPARIYLQLSFANIQNLLAVRRLLDPVVKRNKEKAQVVDAYTDMLSHGAGQGRGLMASSIDPTDCLVDLREYDVPYYVRVAIDQNVRVGLWYNVKALPGGQIQLDHRPDLVKRAEPVVLAFDIETTKLPLKFPDANIDSIMMISYMIDGQGFLITNRDIVSQDIEDFEYTPKPEYEGPFTIFNEKNERMLLRRFFEHIQETKPTVIATYNGDMFDWPFLEARAQAHGFDVYEEIGFYKDNQDEYKCKSTIHMDCFRWVKRDSYLPAGSHGLKAVTTAKLGYNPMELDPEEMTPFAAEQPQTLAQYSVSDAVATYYLYMKYVHPFIFSLCNIIPLTADEVLRKGSGTLCELLLMVQAYEGQIIFPNKHIDPYNKMYEGHLIETETYVGGHVEALEAGVFRSDIPENFKIVPGAIQQLIDQVDAALKFSVEVEAGQKLDDVADYDSVRAQIVQQLQDLKATPVRRDTPLIYHLDVAAMYPNIILTNRLQPDAIIDESVCARCDYNVPGKTCDRRMTWAWRGEYYPAKRNELNMIKAQLESEKFPGRNPHDGPRAYHDLPAAEQAQLLQKRLTDYCRKVYKRIRENKVVPRESIICQRENPFYVDTVRSFRDRRYEYKGLLKVWKKKMDDAFAAGDATAMEESKKMVVLYDSLQLAHKCILNSFYGYVMRKGSRWYSMEMAGIVCLTGATLIQMARQLVEQIGRPLELDTDGIWCILPSTFPENFSFTLKNGKKLFISYPCVMLNHLVHAKFTNHQYQELVDAKSQEYQTRSENSIFFEVDGPYRAMILPSSTAADKLLKKRYAVFNADGSLAELKGFEVKRRGELKLIKIFQSQIFRLFLDGSTLEECYAAVARLADQWLDVLYSKGASLHDHELVELISENRSMSKSLAEYGTQKSTSISTARRLAEFLGDQVVKDKGLACKFIISSRPLGLPVSERAIPVTIFSAELLVKKHYLRKWLRDPSLQDFDIRTILDWQYYMERFGSVIQKLITIPAAMQMVTNPVPRVRHPDWLAKRVAMRNDRHRQVRLTDVFQRHAGSAAANLGALRLTAAAGGDEGDSDDEHASAEVGTNGEGQDQVSAIDLEDLATAMQPVSASRASRPTTATKVGRVVNRKRTRSIAERDHWPALDLSGLPDPETFPTQEEDYGGWLQYQKLKWELQRQRRAAMRATARLKEASAPANASHVAPLLCDTLAKRVGPNRRGQTLSTFFSPKHQALTEAPWQLLQVCETDTPGRLKAWVIVNQTLHMVHIDVPRVFYVNSQVPNPAATDSEYVTEVKHMTLPRSQPCCHLYRFTMPETVYQQHQKSFCTLFSHPDIVGVYETQVPAVYRFLLQIGCTTMPTATSFMDRSGSTGSKPDSEFRLDDLMARTDGTRLPDSAYLNPSRVQLDFTYLFYCHTDTRHIVALVTPSHGTAQVFISDGAHGQVQLPNLAAYYAERLKASAAPTSADTLRTANQQGSEGYAFAYPEQLTFDHQMHKSRPQLFKATNLALRQTIAVSKRPMVVVLHAGQSARQLAPALPALYESPHVAMPFHKSDCTLPALDWQRYATRRMVGHFLNVGQWVHERIALARYSDTPLGNIEPETTLFLSDIFFARKLVSQNVVLWWSSDSKPDLGGREEDEHQWLNEEPGGWETNSPGMYPTVCVELEVGNLAVNTILQAPFIHELEGVSGMLAGTGLASGDAHVGKSTFNAATGAPSAEAKPSTTVTANAVPSNESVSGLAGALSRVSLMTQSDQGISQHVFTLLRHLVREWYSQLAQHQYQEAKAGPSTPSLTEDVARVALQALETDRPASKAPTGTSTVAISSHHYAEIMTQHVYRWLSHPSSKLYDPCLYGLIQGLMRKVFLQLLAELRRLGVTVVYANFQKIIIATTKATRTSAAAYTQYLLRTVSRQPLFDQIDLSPVEVWDRLLWMDPVNFGGVLSLPSSGSAEDTLPASQAGSQNIEMSWNIREYLPFAIQADFDRFIAEFIYQLHYAKSATTAGAASDPSTDLSSATDTAPLDDGGHAARPREDPAQAKVLISQHFTRKLLRLLPELEQRCTPDASKSHGDHPPTGSTLATQFPYLPGSHLALAKPALEFIKYICAVLSLVEGATREVRVLKRNALNLLGVREFSDEAEFHNPSQSLKLTQVVCEYCNYCRDLDFCRDTDLLPVAAPAATAQDPSAATTVGLIQYQSKPWLCPGCRHEYDRLSIELALVQLLLRRLQAYQLQDLKCTKCRMVKAENLLSHCPTCSAPYTLATSDQVAFMNQVRVFKNLAKFHQLALLSETVNWIWQAQSL</sequence>
<dbReference type="GO" id="GO:0006272">
    <property type="term" value="P:leading strand elongation"/>
    <property type="evidence" value="ECO:0007669"/>
    <property type="project" value="TreeGrafter"/>
</dbReference>
<keyword evidence="7 17" id="KW-0235">DNA replication</keyword>
<dbReference type="Pfam" id="PF03104">
    <property type="entry name" value="DNA_pol_B_exo1"/>
    <property type="match status" value="1"/>
</dbReference>
<dbReference type="GO" id="GO:0003677">
    <property type="term" value="F:DNA binding"/>
    <property type="evidence" value="ECO:0007669"/>
    <property type="project" value="UniProtKB-KW"/>
</dbReference>
<dbReference type="InterPro" id="IPR006133">
    <property type="entry name" value="DNA-dir_DNA_pol_B_exonuc"/>
</dbReference>
<evidence type="ECO:0000256" key="2">
    <source>
        <dbReference type="ARBA" id="ARBA00004123"/>
    </source>
</evidence>
<dbReference type="Pfam" id="PF08490">
    <property type="entry name" value="DUF1744"/>
    <property type="match status" value="2"/>
</dbReference>
<dbReference type="EC" id="2.7.7.7" evidence="17"/>
<evidence type="ECO:0000256" key="6">
    <source>
        <dbReference type="ARBA" id="ARBA00022695"/>
    </source>
</evidence>
<evidence type="ECO:0000256" key="3">
    <source>
        <dbReference type="ARBA" id="ARBA00005755"/>
    </source>
</evidence>
<dbReference type="Proteomes" id="UP001151582">
    <property type="component" value="Unassembled WGS sequence"/>
</dbReference>
<evidence type="ECO:0000256" key="7">
    <source>
        <dbReference type="ARBA" id="ARBA00022705"/>
    </source>
</evidence>
<evidence type="ECO:0000256" key="10">
    <source>
        <dbReference type="ARBA" id="ARBA00022833"/>
    </source>
</evidence>
<feature type="region of interest" description="Disordered" evidence="18">
    <location>
        <begin position="2098"/>
        <end position="2127"/>
    </location>
</feature>
<keyword evidence="4 17" id="KW-0004">4Fe-4S</keyword>
<keyword evidence="12 17" id="KW-0408">Iron</keyword>
<dbReference type="SMART" id="SM01159">
    <property type="entry name" value="DUF1744"/>
    <property type="match status" value="1"/>
</dbReference>
<feature type="domain" description="DNA polymerase epsilon catalytic subunit A C-terminal" evidence="19">
    <location>
        <begin position="1557"/>
        <end position="2036"/>
    </location>
</feature>
<dbReference type="SMART" id="SM00486">
    <property type="entry name" value="POLBc"/>
    <property type="match status" value="1"/>
</dbReference>
<keyword evidence="5 17" id="KW-0808">Transferase</keyword>
<evidence type="ECO:0000256" key="15">
    <source>
        <dbReference type="ARBA" id="ARBA00023242"/>
    </source>
</evidence>
<evidence type="ECO:0000256" key="5">
    <source>
        <dbReference type="ARBA" id="ARBA00022679"/>
    </source>
</evidence>
<dbReference type="InterPro" id="IPR012337">
    <property type="entry name" value="RNaseH-like_sf"/>
</dbReference>
<evidence type="ECO:0000256" key="4">
    <source>
        <dbReference type="ARBA" id="ARBA00022485"/>
    </source>
</evidence>
<dbReference type="GO" id="GO:0006297">
    <property type="term" value="P:nucleotide-excision repair, DNA gap filling"/>
    <property type="evidence" value="ECO:0007669"/>
    <property type="project" value="TreeGrafter"/>
</dbReference>
<dbReference type="InterPro" id="IPR036397">
    <property type="entry name" value="RNaseH_sf"/>
</dbReference>
<dbReference type="InterPro" id="IPR006172">
    <property type="entry name" value="DNA-dir_DNA_pol_B"/>
</dbReference>
<dbReference type="Pfam" id="PF23250">
    <property type="entry name" value="zf_DPOE_2"/>
    <property type="match status" value="1"/>
</dbReference>
<evidence type="ECO:0000256" key="17">
    <source>
        <dbReference type="RuleBase" id="RU365029"/>
    </source>
</evidence>
<dbReference type="Pfam" id="PF22634">
    <property type="entry name" value="POL2_thumb"/>
    <property type="match status" value="1"/>
</dbReference>
<comment type="cofactor">
    <cofactor evidence="1 17">
        <name>[4Fe-4S] cluster</name>
        <dbReference type="ChEBI" id="CHEBI:49883"/>
    </cofactor>
</comment>
<dbReference type="SUPFAM" id="SSF56672">
    <property type="entry name" value="DNA/RNA polymerases"/>
    <property type="match status" value="1"/>
</dbReference>